<evidence type="ECO:0000259" key="8">
    <source>
        <dbReference type="PROSITE" id="PS51007"/>
    </source>
</evidence>
<dbReference type="SUPFAM" id="SSF46626">
    <property type="entry name" value="Cytochrome c"/>
    <property type="match status" value="1"/>
</dbReference>
<dbReference type="Pfam" id="PF13442">
    <property type="entry name" value="Cytochrome_CBB3"/>
    <property type="match status" value="1"/>
</dbReference>
<reference evidence="9 10" key="1">
    <citation type="journal article" date="2009" name="Stand. Genomic Sci.">
        <title>Complete genome sequence of Kangiella koreensis type strain (SW-125).</title>
        <authorList>
            <person name="Han C."/>
            <person name="Sikorski J."/>
            <person name="Lapidus A."/>
            <person name="Nolan M."/>
            <person name="Glavina Del Rio T."/>
            <person name="Tice H."/>
            <person name="Cheng J.F."/>
            <person name="Lucas S."/>
            <person name="Chen F."/>
            <person name="Copeland A."/>
            <person name="Ivanova N."/>
            <person name="Mavromatis K."/>
            <person name="Ovchinnikova G."/>
            <person name="Pati A."/>
            <person name="Bruce D."/>
            <person name="Goodwin L."/>
            <person name="Pitluck S."/>
            <person name="Chen A."/>
            <person name="Palaniappan K."/>
            <person name="Land M."/>
            <person name="Hauser L."/>
            <person name="Chang Y.J."/>
            <person name="Jeffries C.D."/>
            <person name="Chain P."/>
            <person name="Saunders E."/>
            <person name="Brettin T."/>
            <person name="Goker M."/>
            <person name="Tindall B.J."/>
            <person name="Bristow J."/>
            <person name="Eisen J.A."/>
            <person name="Markowitz V."/>
            <person name="Hugenholtz P."/>
            <person name="Kyrpides N.C."/>
            <person name="Klenk H.P."/>
            <person name="Detter J.C."/>
        </authorList>
    </citation>
    <scope>NUCLEOTIDE SEQUENCE [LARGE SCALE GENOMIC DNA]</scope>
    <source>
        <strain evidence="10">DSM 16069 / KCTC 12182 / SW-125</strain>
    </source>
</reference>
<evidence type="ECO:0000256" key="1">
    <source>
        <dbReference type="ARBA" id="ARBA00022448"/>
    </source>
</evidence>
<dbReference type="STRING" id="523791.Kkor_2515"/>
<dbReference type="PRINTS" id="PR00607">
    <property type="entry name" value="CYTCHROMECIE"/>
</dbReference>
<evidence type="ECO:0000256" key="2">
    <source>
        <dbReference type="ARBA" id="ARBA00022617"/>
    </source>
</evidence>
<dbReference type="OrthoDB" id="9814708at2"/>
<evidence type="ECO:0000256" key="4">
    <source>
        <dbReference type="ARBA" id="ARBA00022982"/>
    </source>
</evidence>
<feature type="domain" description="Cytochrome c" evidence="8">
    <location>
        <begin position="66"/>
        <end position="146"/>
    </location>
</feature>
<dbReference type="RefSeq" id="WP_015781529.1">
    <property type="nucleotide sequence ID" value="NC_013166.1"/>
</dbReference>
<dbReference type="EMBL" id="CP001707">
    <property type="protein sequence ID" value="ACV27924.1"/>
    <property type="molecule type" value="Genomic_DNA"/>
</dbReference>
<dbReference type="GO" id="GO:0009055">
    <property type="term" value="F:electron transfer activity"/>
    <property type="evidence" value="ECO:0007669"/>
    <property type="project" value="InterPro"/>
</dbReference>
<dbReference type="InterPro" id="IPR002323">
    <property type="entry name" value="Cyt_CIE"/>
</dbReference>
<accession>C7R9Q5</accession>
<keyword evidence="10" id="KW-1185">Reference proteome</keyword>
<dbReference type="GO" id="GO:0005506">
    <property type="term" value="F:iron ion binding"/>
    <property type="evidence" value="ECO:0007669"/>
    <property type="project" value="InterPro"/>
</dbReference>
<keyword evidence="1" id="KW-0813">Transport</keyword>
<name>C7R9Q5_KANKD</name>
<keyword evidence="7" id="KW-0732">Signal</keyword>
<keyword evidence="5 6" id="KW-0408">Iron</keyword>
<dbReference type="PANTHER" id="PTHR40942:SF4">
    <property type="entry name" value="CYTOCHROME C5"/>
    <property type="match status" value="1"/>
</dbReference>
<dbReference type="InterPro" id="IPR036909">
    <property type="entry name" value="Cyt_c-like_dom_sf"/>
</dbReference>
<feature type="signal peptide" evidence="7">
    <location>
        <begin position="1"/>
        <end position="25"/>
    </location>
</feature>
<organism evidence="9 10">
    <name type="scientific">Kangiella koreensis (strain DSM 16069 / JCM 12317 / KCTC 12182 / SW-125)</name>
    <dbReference type="NCBI Taxonomy" id="523791"/>
    <lineage>
        <taxon>Bacteria</taxon>
        <taxon>Pseudomonadati</taxon>
        <taxon>Pseudomonadota</taxon>
        <taxon>Gammaproteobacteria</taxon>
        <taxon>Kangiellales</taxon>
        <taxon>Kangiellaceae</taxon>
        <taxon>Kangiella</taxon>
    </lineage>
</organism>
<dbReference type="HOGENOM" id="CLU_082349_2_0_6"/>
<dbReference type="Gene3D" id="1.10.760.10">
    <property type="entry name" value="Cytochrome c-like domain"/>
    <property type="match status" value="1"/>
</dbReference>
<evidence type="ECO:0000256" key="7">
    <source>
        <dbReference type="SAM" id="SignalP"/>
    </source>
</evidence>
<evidence type="ECO:0000313" key="10">
    <source>
        <dbReference type="Proteomes" id="UP000001231"/>
    </source>
</evidence>
<dbReference type="AlphaFoldDB" id="C7R9Q5"/>
<protein>
    <submittedName>
        <fullName evidence="9">Cytochrome c class I</fullName>
    </submittedName>
</protein>
<evidence type="ECO:0000256" key="5">
    <source>
        <dbReference type="ARBA" id="ARBA00023004"/>
    </source>
</evidence>
<dbReference type="InParanoid" id="C7R9Q5"/>
<evidence type="ECO:0000256" key="3">
    <source>
        <dbReference type="ARBA" id="ARBA00022723"/>
    </source>
</evidence>
<keyword evidence="2 6" id="KW-0349">Heme</keyword>
<dbReference type="PANTHER" id="PTHR40942">
    <property type="match status" value="1"/>
</dbReference>
<evidence type="ECO:0000256" key="6">
    <source>
        <dbReference type="PROSITE-ProRule" id="PRU00433"/>
    </source>
</evidence>
<keyword evidence="3 6" id="KW-0479">Metal-binding</keyword>
<dbReference type="InterPro" id="IPR009056">
    <property type="entry name" value="Cyt_c-like_dom"/>
</dbReference>
<sequence>MTNFKNVLVFIASFSIAGFAGIATAKHMSDHNVEERLKPVHSVYVEGDEVPQVANAAPAAAGGGSSAARSGEQIYNTNCMACHTTGAAGAPKIGDAADWNARMEKGIDTVYSHAIDGFNAMPPKGTCATCSDDEIKATVDYILENSN</sequence>
<evidence type="ECO:0000313" key="9">
    <source>
        <dbReference type="EMBL" id="ACV27924.1"/>
    </source>
</evidence>
<dbReference type="KEGG" id="kko:Kkor_2515"/>
<dbReference type="PROSITE" id="PS51007">
    <property type="entry name" value="CYTC"/>
    <property type="match status" value="1"/>
</dbReference>
<gene>
    <name evidence="9" type="ordered locus">Kkor_2515</name>
</gene>
<keyword evidence="4" id="KW-0249">Electron transport</keyword>
<dbReference type="eggNOG" id="COG3245">
    <property type="taxonomic scope" value="Bacteria"/>
</dbReference>
<feature type="chain" id="PRO_5002982286" evidence="7">
    <location>
        <begin position="26"/>
        <end position="147"/>
    </location>
</feature>
<dbReference type="GO" id="GO:0020037">
    <property type="term" value="F:heme binding"/>
    <property type="evidence" value="ECO:0007669"/>
    <property type="project" value="InterPro"/>
</dbReference>
<dbReference type="Proteomes" id="UP000001231">
    <property type="component" value="Chromosome"/>
</dbReference>
<proteinExistence type="predicted"/>